<evidence type="ECO:0000313" key="2">
    <source>
        <dbReference type="EMBL" id="GIP51612.1"/>
    </source>
</evidence>
<dbReference type="PANTHER" id="PTHR43630:SF2">
    <property type="entry name" value="GLYCOSYLTRANSFERASE"/>
    <property type="match status" value="1"/>
</dbReference>
<dbReference type="PANTHER" id="PTHR43630">
    <property type="entry name" value="POLY-BETA-1,6-N-ACETYL-D-GLUCOSAMINE SYNTHASE"/>
    <property type="match status" value="1"/>
</dbReference>
<sequence>MKPTISLVMIVKNEERTLLRCLESASKYVDEIIIVDTGSKDQTIEIARDFGARIYHFQWVDDFSAARNYALDQTSCDWCLVLDADEYISNDSYDTIRTFISKGPAIGKVKRIDDFSGSDGINHEITYISRLFPASCRYVGMIHEQIVSELPRIQVNVEIQHDGYLQQTKSDRNIPILLKAIDLNPGDSYYHYQIAKEYRGIEDHEHSFHYFKSAYQAMNRMEGYAASIIINYLYSIIASRHLEEGIAVIQNEQEFMFDYPDFYFVSALYLLELILSDPDQYGHMISTIEQFYMKALEIGETEKEGSVVGTGSFAAHYNLGVYYEVTGDLVKANEQYELAAVYDYRPALDRLELYK</sequence>
<dbReference type="InterPro" id="IPR029044">
    <property type="entry name" value="Nucleotide-diphossugar_trans"/>
</dbReference>
<organism evidence="2 3">
    <name type="scientific">Paenibacillus vini</name>
    <dbReference type="NCBI Taxonomy" id="1476024"/>
    <lineage>
        <taxon>Bacteria</taxon>
        <taxon>Bacillati</taxon>
        <taxon>Bacillota</taxon>
        <taxon>Bacilli</taxon>
        <taxon>Bacillales</taxon>
        <taxon>Paenibacillaceae</taxon>
        <taxon>Paenibacillus</taxon>
    </lineage>
</organism>
<gene>
    <name evidence="2" type="ORF">J42TS3_06470</name>
</gene>
<dbReference type="InterPro" id="IPR011990">
    <property type="entry name" value="TPR-like_helical_dom_sf"/>
</dbReference>
<evidence type="ECO:0000313" key="3">
    <source>
        <dbReference type="Proteomes" id="UP000679992"/>
    </source>
</evidence>
<comment type="caution">
    <text evidence="2">The sequence shown here is derived from an EMBL/GenBank/DDBJ whole genome shotgun (WGS) entry which is preliminary data.</text>
</comment>
<keyword evidence="3" id="KW-1185">Reference proteome</keyword>
<dbReference type="Gene3D" id="1.25.40.10">
    <property type="entry name" value="Tetratricopeptide repeat domain"/>
    <property type="match status" value="1"/>
</dbReference>
<evidence type="ECO:0000259" key="1">
    <source>
        <dbReference type="Pfam" id="PF00535"/>
    </source>
</evidence>
<reference evidence="2 3" key="1">
    <citation type="submission" date="2021-03" db="EMBL/GenBank/DDBJ databases">
        <title>Antimicrobial resistance genes in bacteria isolated from Japanese honey, and their potential for conferring macrolide and lincosamide resistance in the American foulbrood pathogen Paenibacillus larvae.</title>
        <authorList>
            <person name="Okamoto M."/>
            <person name="Kumagai M."/>
            <person name="Kanamori H."/>
            <person name="Takamatsu D."/>
        </authorList>
    </citation>
    <scope>NUCLEOTIDE SEQUENCE [LARGE SCALE GENOMIC DNA]</scope>
    <source>
        <strain evidence="2 3">J42TS3</strain>
    </source>
</reference>
<dbReference type="CDD" id="cd02511">
    <property type="entry name" value="Beta4Glucosyltransferase"/>
    <property type="match status" value="1"/>
</dbReference>
<protein>
    <recommendedName>
        <fullName evidence="1">Glycosyltransferase 2-like domain-containing protein</fullName>
    </recommendedName>
</protein>
<accession>A0ABQ4M7J9</accession>
<dbReference type="Gene3D" id="3.90.550.10">
    <property type="entry name" value="Spore Coat Polysaccharide Biosynthesis Protein SpsA, Chain A"/>
    <property type="match status" value="1"/>
</dbReference>
<dbReference type="SUPFAM" id="SSF81901">
    <property type="entry name" value="HCP-like"/>
    <property type="match status" value="1"/>
</dbReference>
<dbReference type="SUPFAM" id="SSF53448">
    <property type="entry name" value="Nucleotide-diphospho-sugar transferases"/>
    <property type="match status" value="1"/>
</dbReference>
<feature type="domain" description="Glycosyltransferase 2-like" evidence="1">
    <location>
        <begin position="6"/>
        <end position="124"/>
    </location>
</feature>
<proteinExistence type="predicted"/>
<name>A0ABQ4M7J9_9BACL</name>
<dbReference type="Proteomes" id="UP000679992">
    <property type="component" value="Unassembled WGS sequence"/>
</dbReference>
<dbReference type="InterPro" id="IPR001173">
    <property type="entry name" value="Glyco_trans_2-like"/>
</dbReference>
<dbReference type="Pfam" id="PF00535">
    <property type="entry name" value="Glycos_transf_2"/>
    <property type="match status" value="1"/>
</dbReference>
<dbReference type="EMBL" id="BOSL01000001">
    <property type="protein sequence ID" value="GIP51612.1"/>
    <property type="molecule type" value="Genomic_DNA"/>
</dbReference>
<dbReference type="RefSeq" id="WP_213653737.1">
    <property type="nucleotide sequence ID" value="NZ_BOSL01000001.1"/>
</dbReference>